<evidence type="ECO:0000313" key="3">
    <source>
        <dbReference type="EMBL" id="CAJ0590650.1"/>
    </source>
</evidence>
<keyword evidence="4" id="KW-1185">Reference proteome</keyword>
<proteinExistence type="predicted"/>
<dbReference type="AlphaFoldDB" id="A0AA36GK54"/>
<feature type="region of interest" description="Disordered" evidence="1">
    <location>
        <begin position="28"/>
        <end position="95"/>
    </location>
</feature>
<name>A0AA36GK54_CYLNA</name>
<feature type="chain" id="PRO_5041390396" evidence="2">
    <location>
        <begin position="24"/>
        <end position="188"/>
    </location>
</feature>
<reference evidence="3" key="1">
    <citation type="submission" date="2023-07" db="EMBL/GenBank/DDBJ databases">
        <authorList>
            <consortium name="CYATHOMIX"/>
        </authorList>
    </citation>
    <scope>NUCLEOTIDE SEQUENCE</scope>
    <source>
        <strain evidence="3">N/A</strain>
    </source>
</reference>
<keyword evidence="2" id="KW-0732">Signal</keyword>
<protein>
    <submittedName>
        <fullName evidence="3">Uncharacterized protein</fullName>
    </submittedName>
</protein>
<gene>
    <name evidence="3" type="ORF">CYNAS_LOCUS2633</name>
</gene>
<dbReference type="Proteomes" id="UP001176961">
    <property type="component" value="Unassembled WGS sequence"/>
</dbReference>
<organism evidence="3 4">
    <name type="scientific">Cylicocyclus nassatus</name>
    <name type="common">Nematode worm</name>
    <dbReference type="NCBI Taxonomy" id="53992"/>
    <lineage>
        <taxon>Eukaryota</taxon>
        <taxon>Metazoa</taxon>
        <taxon>Ecdysozoa</taxon>
        <taxon>Nematoda</taxon>
        <taxon>Chromadorea</taxon>
        <taxon>Rhabditida</taxon>
        <taxon>Rhabditina</taxon>
        <taxon>Rhabditomorpha</taxon>
        <taxon>Strongyloidea</taxon>
        <taxon>Strongylidae</taxon>
        <taxon>Cylicocyclus</taxon>
    </lineage>
</organism>
<feature type="signal peptide" evidence="2">
    <location>
        <begin position="1"/>
        <end position="23"/>
    </location>
</feature>
<dbReference type="EMBL" id="CATQJL010000001">
    <property type="protein sequence ID" value="CAJ0590650.1"/>
    <property type="molecule type" value="Genomic_DNA"/>
</dbReference>
<sequence length="188" mass="20333">MPRIRSFMNVLFLFAFLPTVTVIADTESDSAVAEPPARVGNSATGPDTAVDAREPAANEDAGDATADDGGPGEEGAELEEDEENGQGTDEDYSPDYSSYGVAYYFSGNDDLTQRVLENLMPKLQRKVFLQPEPFYVDVVRVSTNGSGSGNYIYTAKGAIKREGTIAADATILTCNFDPMYVRLFSIMK</sequence>
<feature type="compositionally biased region" description="Acidic residues" evidence="1">
    <location>
        <begin position="60"/>
        <end position="93"/>
    </location>
</feature>
<comment type="caution">
    <text evidence="3">The sequence shown here is derived from an EMBL/GenBank/DDBJ whole genome shotgun (WGS) entry which is preliminary data.</text>
</comment>
<evidence type="ECO:0000313" key="4">
    <source>
        <dbReference type="Proteomes" id="UP001176961"/>
    </source>
</evidence>
<accession>A0AA36GK54</accession>
<evidence type="ECO:0000256" key="1">
    <source>
        <dbReference type="SAM" id="MobiDB-lite"/>
    </source>
</evidence>
<evidence type="ECO:0000256" key="2">
    <source>
        <dbReference type="SAM" id="SignalP"/>
    </source>
</evidence>